<keyword evidence="1" id="KW-0472">Membrane</keyword>
<organism evidence="2 3">
    <name type="scientific">Fodinicola feengrottensis</name>
    <dbReference type="NCBI Taxonomy" id="435914"/>
    <lineage>
        <taxon>Bacteria</taxon>
        <taxon>Bacillati</taxon>
        <taxon>Actinomycetota</taxon>
        <taxon>Actinomycetes</taxon>
        <taxon>Mycobacteriales</taxon>
        <taxon>Fodinicola</taxon>
    </lineage>
</organism>
<sequence>MRRMLRVEPDLTPAAYVVRAGIRGIGLAVLRAMAPTGLLGFFVAVAALTDGWDLFRSVWVWLTMAFFLAVAILLWWQVIQATAAAAHRELLFAIDQQGIFFGADTCGSGSAGWIPWPKIRVVEFFKEKEANYKGNSTVYRCIGLRTATDIGYGHGVPPGYVHAGRPLRAMAPPGRPADSTRRFAYRQMEGWRANRRAVTTALARFAPDVQVVTAPTCITGSVMPGDSGL</sequence>
<accession>A0ABN2IEC6</accession>
<gene>
    <name evidence="2" type="ORF">GCM10009765_60990</name>
</gene>
<dbReference type="Proteomes" id="UP001500618">
    <property type="component" value="Unassembled WGS sequence"/>
</dbReference>
<evidence type="ECO:0000313" key="2">
    <source>
        <dbReference type="EMBL" id="GAA1703462.1"/>
    </source>
</evidence>
<feature type="transmembrane region" description="Helical" evidence="1">
    <location>
        <begin position="58"/>
        <end position="78"/>
    </location>
</feature>
<comment type="caution">
    <text evidence="2">The sequence shown here is derived from an EMBL/GenBank/DDBJ whole genome shotgun (WGS) entry which is preliminary data.</text>
</comment>
<reference evidence="2 3" key="1">
    <citation type="journal article" date="2019" name="Int. J. Syst. Evol. Microbiol.">
        <title>The Global Catalogue of Microorganisms (GCM) 10K type strain sequencing project: providing services to taxonomists for standard genome sequencing and annotation.</title>
        <authorList>
            <consortium name="The Broad Institute Genomics Platform"/>
            <consortium name="The Broad Institute Genome Sequencing Center for Infectious Disease"/>
            <person name="Wu L."/>
            <person name="Ma J."/>
        </authorList>
    </citation>
    <scope>NUCLEOTIDE SEQUENCE [LARGE SCALE GENOMIC DNA]</scope>
    <source>
        <strain evidence="2 3">JCM 14718</strain>
    </source>
</reference>
<protein>
    <submittedName>
        <fullName evidence="2">Uncharacterized protein</fullName>
    </submittedName>
</protein>
<keyword evidence="1" id="KW-0812">Transmembrane</keyword>
<evidence type="ECO:0000313" key="3">
    <source>
        <dbReference type="Proteomes" id="UP001500618"/>
    </source>
</evidence>
<feature type="transmembrane region" description="Helical" evidence="1">
    <location>
        <begin position="21"/>
        <end position="46"/>
    </location>
</feature>
<keyword evidence="1" id="KW-1133">Transmembrane helix</keyword>
<dbReference type="EMBL" id="BAAANY010000027">
    <property type="protein sequence ID" value="GAA1703462.1"/>
    <property type="molecule type" value="Genomic_DNA"/>
</dbReference>
<keyword evidence="3" id="KW-1185">Reference proteome</keyword>
<proteinExistence type="predicted"/>
<evidence type="ECO:0000256" key="1">
    <source>
        <dbReference type="SAM" id="Phobius"/>
    </source>
</evidence>
<name>A0ABN2IEC6_9ACTN</name>